<gene>
    <name evidence="5" type="ORF">SIL87_02320</name>
</gene>
<evidence type="ECO:0000313" key="5">
    <source>
        <dbReference type="EMBL" id="MDX5929601.1"/>
    </source>
</evidence>
<dbReference type="CDD" id="cd00090">
    <property type="entry name" value="HTH_ARSR"/>
    <property type="match status" value="1"/>
</dbReference>
<feature type="domain" description="HTH arsR-type" evidence="4">
    <location>
        <begin position="6"/>
        <end position="100"/>
    </location>
</feature>
<dbReference type="Proteomes" id="UP001279553">
    <property type="component" value="Unassembled WGS sequence"/>
</dbReference>
<name>A0AAW9DL70_ACIAO</name>
<keyword evidence="2" id="KW-0238">DNA-binding</keyword>
<dbReference type="SUPFAM" id="SSF46785">
    <property type="entry name" value="Winged helix' DNA-binding domain"/>
    <property type="match status" value="1"/>
</dbReference>
<organism evidence="5 6">
    <name type="scientific">Acidiphilium acidophilum</name>
    <name type="common">Thiobacillus acidophilus</name>
    <dbReference type="NCBI Taxonomy" id="76588"/>
    <lineage>
        <taxon>Bacteria</taxon>
        <taxon>Pseudomonadati</taxon>
        <taxon>Pseudomonadota</taxon>
        <taxon>Alphaproteobacteria</taxon>
        <taxon>Acetobacterales</taxon>
        <taxon>Acidocellaceae</taxon>
        <taxon>Acidiphilium</taxon>
    </lineage>
</organism>
<keyword evidence="1" id="KW-0805">Transcription regulation</keyword>
<keyword evidence="3" id="KW-0804">Transcription</keyword>
<sequence length="105" mass="11603">MSCPSITDDQAVELAEMFRLMGDPSRLRIILVCLDGAACVSDIAVRTRLSPSLVSHHLRLLRATRILRAERQGKQVFYAPSDEHIRCTIADMVAHVGESPAMEDA</sequence>
<dbReference type="Pfam" id="PF01022">
    <property type="entry name" value="HTH_5"/>
    <property type="match status" value="1"/>
</dbReference>
<evidence type="ECO:0000313" key="6">
    <source>
        <dbReference type="Proteomes" id="UP001279553"/>
    </source>
</evidence>
<evidence type="ECO:0000256" key="3">
    <source>
        <dbReference type="ARBA" id="ARBA00023163"/>
    </source>
</evidence>
<dbReference type="RefSeq" id="WP_319612652.1">
    <property type="nucleotide sequence ID" value="NZ_JAWXYB010000009.1"/>
</dbReference>
<protein>
    <submittedName>
        <fullName evidence="5">Metalloregulator ArsR/SmtB family transcription factor</fullName>
    </submittedName>
</protein>
<accession>A0AAW9DL70</accession>
<dbReference type="InterPro" id="IPR018334">
    <property type="entry name" value="ArsR_HTH"/>
</dbReference>
<reference evidence="5 6" key="1">
    <citation type="submission" date="2023-11" db="EMBL/GenBank/DDBJ databases">
        <title>MicrobeMod: A computational toolkit for identifying prokaryotic methylation and restriction-modification with nanopore sequencing.</title>
        <authorList>
            <person name="Crits-Christoph A."/>
            <person name="Kang S.C."/>
            <person name="Lee H."/>
            <person name="Ostrov N."/>
        </authorList>
    </citation>
    <scope>NUCLEOTIDE SEQUENCE [LARGE SCALE GENOMIC DNA]</scope>
    <source>
        <strain evidence="5 6">DSMZ 700</strain>
    </source>
</reference>
<dbReference type="Gene3D" id="1.10.10.10">
    <property type="entry name" value="Winged helix-like DNA-binding domain superfamily/Winged helix DNA-binding domain"/>
    <property type="match status" value="1"/>
</dbReference>
<dbReference type="InterPro" id="IPR051011">
    <property type="entry name" value="Metal_resp_trans_reg"/>
</dbReference>
<dbReference type="NCBIfam" id="NF033788">
    <property type="entry name" value="HTH_metalloreg"/>
    <property type="match status" value="1"/>
</dbReference>
<dbReference type="GO" id="GO:0003700">
    <property type="term" value="F:DNA-binding transcription factor activity"/>
    <property type="evidence" value="ECO:0007669"/>
    <property type="project" value="InterPro"/>
</dbReference>
<keyword evidence="6" id="KW-1185">Reference proteome</keyword>
<evidence type="ECO:0000259" key="4">
    <source>
        <dbReference type="PROSITE" id="PS50987"/>
    </source>
</evidence>
<proteinExistence type="predicted"/>
<dbReference type="AlphaFoldDB" id="A0AAW9DL70"/>
<dbReference type="InterPro" id="IPR036390">
    <property type="entry name" value="WH_DNA-bd_sf"/>
</dbReference>
<dbReference type="PROSITE" id="PS50987">
    <property type="entry name" value="HTH_ARSR_2"/>
    <property type="match status" value="1"/>
</dbReference>
<dbReference type="SMART" id="SM00418">
    <property type="entry name" value="HTH_ARSR"/>
    <property type="match status" value="1"/>
</dbReference>
<dbReference type="EMBL" id="JAWXYB010000009">
    <property type="protein sequence ID" value="MDX5929601.1"/>
    <property type="molecule type" value="Genomic_DNA"/>
</dbReference>
<dbReference type="PANTHER" id="PTHR43132">
    <property type="entry name" value="ARSENICAL RESISTANCE OPERON REPRESSOR ARSR-RELATED"/>
    <property type="match status" value="1"/>
</dbReference>
<dbReference type="PROSITE" id="PS00846">
    <property type="entry name" value="HTH_ARSR_1"/>
    <property type="match status" value="1"/>
</dbReference>
<dbReference type="GO" id="GO:0003677">
    <property type="term" value="F:DNA binding"/>
    <property type="evidence" value="ECO:0007669"/>
    <property type="project" value="UniProtKB-KW"/>
</dbReference>
<dbReference type="PRINTS" id="PR00778">
    <property type="entry name" value="HTHARSR"/>
</dbReference>
<comment type="caution">
    <text evidence="5">The sequence shown here is derived from an EMBL/GenBank/DDBJ whole genome shotgun (WGS) entry which is preliminary data.</text>
</comment>
<dbReference type="InterPro" id="IPR036388">
    <property type="entry name" value="WH-like_DNA-bd_sf"/>
</dbReference>
<dbReference type="InterPro" id="IPR011991">
    <property type="entry name" value="ArsR-like_HTH"/>
</dbReference>
<dbReference type="PANTHER" id="PTHR43132:SF6">
    <property type="entry name" value="HTH-TYPE TRANSCRIPTIONAL REPRESSOR CZRA"/>
    <property type="match status" value="1"/>
</dbReference>
<evidence type="ECO:0000256" key="1">
    <source>
        <dbReference type="ARBA" id="ARBA00023015"/>
    </source>
</evidence>
<dbReference type="InterPro" id="IPR001845">
    <property type="entry name" value="HTH_ArsR_DNA-bd_dom"/>
</dbReference>
<evidence type="ECO:0000256" key="2">
    <source>
        <dbReference type="ARBA" id="ARBA00023125"/>
    </source>
</evidence>